<dbReference type="AlphaFoldDB" id="U6KE47"/>
<proteinExistence type="predicted"/>
<sequence length="97" mass="11237">MYAAPRREATRKTEIRDASGDKDKDKDRDREKDKGKHRHRHLQQQQQQQQQQQHLELLTNEAFRRHCIEVSIGSSSSSSSSIQIIGYSTAHNALKLL</sequence>
<dbReference type="RefSeq" id="XP_013357070.1">
    <property type="nucleotide sequence ID" value="XM_013501616.1"/>
</dbReference>
<organism evidence="2 3">
    <name type="scientific">Eimeria mitis</name>
    <dbReference type="NCBI Taxonomy" id="44415"/>
    <lineage>
        <taxon>Eukaryota</taxon>
        <taxon>Sar</taxon>
        <taxon>Alveolata</taxon>
        <taxon>Apicomplexa</taxon>
        <taxon>Conoidasida</taxon>
        <taxon>Coccidia</taxon>
        <taxon>Eucoccidiorida</taxon>
        <taxon>Eimeriorina</taxon>
        <taxon>Eimeriidae</taxon>
        <taxon>Eimeria</taxon>
    </lineage>
</organism>
<dbReference type="GeneID" id="25383299"/>
<feature type="compositionally biased region" description="Basic and acidic residues" evidence="1">
    <location>
        <begin position="1"/>
        <end position="34"/>
    </location>
</feature>
<reference evidence="2" key="2">
    <citation type="submission" date="2013-10" db="EMBL/GenBank/DDBJ databases">
        <authorList>
            <person name="Aslett M."/>
        </authorList>
    </citation>
    <scope>NUCLEOTIDE SEQUENCE [LARGE SCALE GENOMIC DNA]</scope>
    <source>
        <strain evidence="2">Houghton</strain>
    </source>
</reference>
<keyword evidence="3" id="KW-1185">Reference proteome</keyword>
<feature type="region of interest" description="Disordered" evidence="1">
    <location>
        <begin position="1"/>
        <end position="54"/>
    </location>
</feature>
<evidence type="ECO:0000313" key="2">
    <source>
        <dbReference type="EMBL" id="CDJ34507.1"/>
    </source>
</evidence>
<evidence type="ECO:0000256" key="1">
    <source>
        <dbReference type="SAM" id="MobiDB-lite"/>
    </source>
</evidence>
<protein>
    <submittedName>
        <fullName evidence="2">Uncharacterized protein</fullName>
    </submittedName>
</protein>
<reference evidence="2" key="1">
    <citation type="submission" date="2013-10" db="EMBL/GenBank/DDBJ databases">
        <title>Genomic analysis of the causative agents of coccidiosis in chickens.</title>
        <authorList>
            <person name="Reid A.J."/>
            <person name="Blake D."/>
            <person name="Billington K."/>
            <person name="Browne H."/>
            <person name="Dunn M."/>
            <person name="Hung S."/>
            <person name="Kawahara F."/>
            <person name="Miranda-Saavedra D."/>
            <person name="Mourier T."/>
            <person name="Nagra H."/>
            <person name="Otto T.D."/>
            <person name="Rawlings N."/>
            <person name="Sanchez A."/>
            <person name="Sanders M."/>
            <person name="Subramaniam C."/>
            <person name="Tay Y."/>
            <person name="Dear P."/>
            <person name="Doerig C."/>
            <person name="Gruber A."/>
            <person name="Parkinson J."/>
            <person name="Shirley M."/>
            <person name="Wan K.L."/>
            <person name="Berriman M."/>
            <person name="Tomley F."/>
            <person name="Pain A."/>
        </authorList>
    </citation>
    <scope>NUCLEOTIDE SEQUENCE [LARGE SCALE GENOMIC DNA]</scope>
    <source>
        <strain evidence="2">Houghton</strain>
    </source>
</reference>
<dbReference type="EMBL" id="HG686692">
    <property type="protein sequence ID" value="CDJ34507.1"/>
    <property type="molecule type" value="Genomic_DNA"/>
</dbReference>
<gene>
    <name evidence="2" type="ORF">EMH_0090620</name>
</gene>
<feature type="compositionally biased region" description="Low complexity" evidence="1">
    <location>
        <begin position="43"/>
        <end position="53"/>
    </location>
</feature>
<dbReference type="Proteomes" id="UP000030744">
    <property type="component" value="Unassembled WGS sequence"/>
</dbReference>
<evidence type="ECO:0000313" key="3">
    <source>
        <dbReference type="Proteomes" id="UP000030744"/>
    </source>
</evidence>
<name>U6KE47_9EIME</name>
<accession>U6KE47</accession>
<dbReference type="VEuPathDB" id="ToxoDB:EMH_0090620"/>